<dbReference type="Proteomes" id="UP000499080">
    <property type="component" value="Unassembled WGS sequence"/>
</dbReference>
<feature type="compositionally biased region" description="Polar residues" evidence="7">
    <location>
        <begin position="2604"/>
        <end position="2623"/>
    </location>
</feature>
<dbReference type="Pfam" id="PF00003">
    <property type="entry name" value="7tm_3"/>
    <property type="match status" value="1"/>
</dbReference>
<feature type="region of interest" description="Disordered" evidence="7">
    <location>
        <begin position="1739"/>
        <end position="1763"/>
    </location>
</feature>
<dbReference type="GO" id="GO:0016020">
    <property type="term" value="C:membrane"/>
    <property type="evidence" value="ECO:0007669"/>
    <property type="project" value="UniProtKB-SubCell"/>
</dbReference>
<comment type="subcellular location">
    <subcellularLocation>
        <location evidence="1">Membrane</location>
        <topology evidence="1">Multi-pass membrane protein</topology>
    </subcellularLocation>
</comment>
<feature type="transmembrane region" description="Helical" evidence="8">
    <location>
        <begin position="2336"/>
        <end position="2355"/>
    </location>
</feature>
<sequence>MSRYIHSPSLKARFVARMLARWQACSGTVQDGGIAGEEFLCVGICEVFFGYEHSACIPTQIRKSCTWSSVVRTRNFVFMLTKRKPRHVLSTICFFVTFFLRTSSQDCQLPPQHVTVERNAEVVIGAVLPIHDPGEGLYGCGGPTHDGVQVFEAMRWAVDVLNRKSGLISDDGGGSLIPGVKMGLKVYDSCGHNALAVEHLTALFPVLRSGPRSCDYTAKNSTLTIGVVDMSESSHQPGVSESMRDYLIPSIELSLTTLIPPERMAQVLHIATKDLHWTSVTLIHEDDEYSISVTKLLTQAAAVGGATCINSILSLPKMDKGSKLNHRDLRHYRKIFRTATASLAEESAIIVITKNDGTVARFLQVMAEFPETSKKIQWLFSWIPPPSQMSSLGSHLVRDTRVYSIAPYPDRVQQFEEYWSSLVQTASFSNPEDRWFLEYFMADKGCKIPGVVDPMYMKLPSCSDRVLNESPLDILLRTSRAVPALTSVFTLATAFHKAWESKCGSRPGVCPELRAMVRKEFVAQFLEPVEFLVGRSSDEEEDSSSRRYPRQAEDRKLEGSKLSLTHYLFEESRGVYFKQVFVYEPLGSRLIDDDFTTIPSTCSSAGCRGCVRPRQSRLDDRLQDLDSSESLALDMRQADIVIPLLLPIHEAGLSPLECGPVINPEAVQNLEAALWTVDKINEDRTSLGGATLGLVAIDTCSSSVLATQKLATYVTNSHLDLASGLAIVSSASAEETLAASAVLRPINISIVSSLDMTPYLGSDARLGLDHHLFQVAAPIESRILAAMDVFDNIGWRFVTVVHEDTPASTLGLQAFLSAAKQRGVCVGHQFELQNMDGATSQVDRTMQHVIEAKSQGSSVVVLLTSEDTTKRILISLGKFLEASAVESGDLVLVGLGEWGEKLDIFRGLEKEALGSVVFKQETGEVSEFSAHFQRLYPGSSPRNPWLDELWHQKQMDAQMMNVNRSSNDPVVEYRALQSTTNTIQAIVAVAAGIASLRNEFCQLDNGLCPAMAQHPQLQHLLSHHISSGLSPRLDHPGQTFHFKDNGVGDTTIEVYNYRKVNGKTVNYLKVGSYAGQYNRLADMVTYTPAGEIPLESVSSVCIQDCYKCQYTSTNHFTIPSSQGLYIAVALGIHEPTANPLTCGPLRPNWGFQNFESLLWAVDTINSDPTVLRGIDLGLIVFDTCNSKEKAAMDVSNFLTGTFSDKDTLPSPESVAGFLVDGTKDIIHPVVDLTMPLGMTTVASSVMAPEFGDTKKYSHLLRMNMPSDVVIASFVNVLRYFHWKYVSVVYTDGSENSLLGSQGYEELKRQLELHDIQIALEEKVGEEENIAATMDIVVHRLKIKQNAGARAVILLLPPHYINHLLSAVKRLQHLGRSRLGDFVWLAYDAIEPFQMFPDQSYSALVLRTQSGEIPSFKDYFTRLDVKNNRRNPWFREYWEDVFNCRGSSCVSSPHQNLQQVGFIQDRSVPNTVNGLFTLAFGLDTLQKQLCGEEKGWCSAAKNKLLIREKLFEQAKKIRFAGLDGTPIMFGDQNYVSGTMDLYHFREVGEVRAFVNVGLIDEAHGLSINSSLTRGYSDQGKLVSLVDVLSVCNDTDTCTKRSESSALALPYMKIPANQEFVIGVMMPVHQPGDNFFTCSRVVEENSFQNLLALSYALERVNRNDTVLPQIKLGALVFDHCGRRQKAEEQIFSFIASDGSLPYSAANLKSRAMVAALTFDPSVADDLSPLFESALIPQISTPSGMATATTPDRLKRSSRSVEQPQERPEVKVIVDVLKRLDWKFVNLLHSGSESDRSVFWNFIEASKEQKVCISKSLVVRPTMSVQELSGLFSEEFRPVQEARVVVLLLEEPALMEVVLEAAQEAGIIEDYVWIGIESDKDGKNIARLLQGFDTDFFLIRPETYDVPGFREYYTNFNLNKHDPIPDIWFEEFWQHHFRCHLPQSISPLKKLFPEPCRGTESLISHPLNQDTFVYHTVTAVTAVAESLHDYLRRYCVHGDAATNLEDCGGDARQILWREMRKFMKGPPVSCVDGDCGPLKMSVGYQIFQLRKAKLHHVYQQVGLWKDKELSMRIEDIEFVTGAKQDSNCHQQCQKCLDQLAIDPEELNLTKPALYANFRTMWGVIVSALSLLGVLLVIICAAYFLISFQVTVGTTVLGYMILFGLLLLYAVNFAFILSPTEGTCGVRRFGLGLAYAIIFSGMLVKVMNIWRMMGYRGNQFFGDSYHMTSPAALLVVAVGLVIIQVILSSAWLILIPPTTGIHEGEWRCHPATTFEDELIISLVYVMLMLAITILFSVLTWGSKDNNRESRWIFTCCFLITLVWIAWTVVSTQVLHSYRDLTISTANLVCASVVMLCMYLRKVYIYNKLTKDEEKKAKIQQTVSLPVVPNMYGTLTRPVVPPSVFNTGPRLPGIGGKMLDRAAPSRMALITSEDGNTSDSGSGSVQVQATDLYPLDMYDGGSQFQPPSLRLGGSSLVLDETTQNQATNKEQQQKLQKKFENRNSSSATTESQSWATSEIRRSDRREVTLQHILYMIMKILSMRIVDGIRSSLRCVRNMENVTRKEIEDPAFINECVKNFAFLKSLPNSFSPIFHTLEFQRNKRELRVTSRNKSITSNFEKQKSIASNKENPRSKRE</sequence>
<feature type="domain" description="G-protein coupled receptors family 3 profile" evidence="9">
    <location>
        <begin position="2146"/>
        <end position="2360"/>
    </location>
</feature>
<keyword evidence="2 8" id="KW-0812">Transmembrane</keyword>
<organism evidence="10 11">
    <name type="scientific">Araneus ventricosus</name>
    <name type="common">Orbweaver spider</name>
    <name type="synonym">Epeira ventricosa</name>
    <dbReference type="NCBI Taxonomy" id="182803"/>
    <lineage>
        <taxon>Eukaryota</taxon>
        <taxon>Metazoa</taxon>
        <taxon>Ecdysozoa</taxon>
        <taxon>Arthropoda</taxon>
        <taxon>Chelicerata</taxon>
        <taxon>Arachnida</taxon>
        <taxon>Araneae</taxon>
        <taxon>Araneomorphae</taxon>
        <taxon>Entelegynae</taxon>
        <taxon>Araneoidea</taxon>
        <taxon>Araneidae</taxon>
        <taxon>Araneus</taxon>
    </lineage>
</organism>
<keyword evidence="3 8" id="KW-1133">Transmembrane helix</keyword>
<evidence type="ECO:0000256" key="1">
    <source>
        <dbReference type="ARBA" id="ARBA00004141"/>
    </source>
</evidence>
<dbReference type="InterPro" id="IPR028082">
    <property type="entry name" value="Peripla_BP_I"/>
</dbReference>
<feature type="transmembrane region" description="Helical" evidence="8">
    <location>
        <begin position="2274"/>
        <end position="2295"/>
    </location>
</feature>
<evidence type="ECO:0000256" key="4">
    <source>
        <dbReference type="ARBA" id="ARBA00023136"/>
    </source>
</evidence>
<feature type="compositionally biased region" description="Polar residues" evidence="7">
    <location>
        <begin position="2497"/>
        <end position="2511"/>
    </location>
</feature>
<dbReference type="InterPro" id="IPR001828">
    <property type="entry name" value="ANF_lig-bd_rcpt"/>
</dbReference>
<dbReference type="SUPFAM" id="SSF53822">
    <property type="entry name" value="Periplasmic binding protein-like I"/>
    <property type="match status" value="4"/>
</dbReference>
<feature type="transmembrane region" description="Helical" evidence="8">
    <location>
        <begin position="2117"/>
        <end position="2141"/>
    </location>
</feature>
<dbReference type="Gene3D" id="3.40.50.2300">
    <property type="match status" value="9"/>
</dbReference>
<feature type="transmembrane region" description="Helical" evidence="8">
    <location>
        <begin position="2185"/>
        <end position="2206"/>
    </location>
</feature>
<feature type="transmembrane region" description="Helical" evidence="8">
    <location>
        <begin position="2227"/>
        <end position="2250"/>
    </location>
</feature>
<keyword evidence="11" id="KW-1185">Reference proteome</keyword>
<accession>A0A4Y2BMK9</accession>
<evidence type="ECO:0000256" key="7">
    <source>
        <dbReference type="SAM" id="MobiDB-lite"/>
    </source>
</evidence>
<dbReference type="CDD" id="cd13953">
    <property type="entry name" value="7tm_classC_mGluR-like"/>
    <property type="match status" value="1"/>
</dbReference>
<dbReference type="Pfam" id="PF01094">
    <property type="entry name" value="ANF_receptor"/>
    <property type="match status" value="4"/>
</dbReference>
<keyword evidence="4 8" id="KW-0472">Membrane</keyword>
<evidence type="ECO:0000256" key="5">
    <source>
        <dbReference type="ARBA" id="ARBA00023170"/>
    </source>
</evidence>
<evidence type="ECO:0000256" key="3">
    <source>
        <dbReference type="ARBA" id="ARBA00022989"/>
    </source>
</evidence>
<dbReference type="PROSITE" id="PS50259">
    <property type="entry name" value="G_PROTEIN_RECEP_F3_4"/>
    <property type="match status" value="1"/>
</dbReference>
<feature type="region of interest" description="Disordered" evidence="7">
    <location>
        <begin position="2604"/>
        <end position="2631"/>
    </location>
</feature>
<evidence type="ECO:0000256" key="6">
    <source>
        <dbReference type="ARBA" id="ARBA00023180"/>
    </source>
</evidence>
<dbReference type="InterPro" id="IPR050726">
    <property type="entry name" value="mGluR"/>
</dbReference>
<feature type="transmembrane region" description="Helical" evidence="8">
    <location>
        <begin position="2153"/>
        <end position="2173"/>
    </location>
</feature>
<keyword evidence="5 10" id="KW-0675">Receptor</keyword>
<evidence type="ECO:0000256" key="2">
    <source>
        <dbReference type="ARBA" id="ARBA00022692"/>
    </source>
</evidence>
<dbReference type="InterPro" id="IPR000337">
    <property type="entry name" value="GPCR_3"/>
</dbReference>
<dbReference type="PANTHER" id="PTHR24060">
    <property type="entry name" value="METABOTROPIC GLUTAMATE RECEPTOR"/>
    <property type="match status" value="1"/>
</dbReference>
<reference evidence="10 11" key="1">
    <citation type="journal article" date="2019" name="Sci. Rep.">
        <title>Orb-weaving spider Araneus ventricosus genome elucidates the spidroin gene catalogue.</title>
        <authorList>
            <person name="Kono N."/>
            <person name="Nakamura H."/>
            <person name="Ohtoshi R."/>
            <person name="Moran D.A.P."/>
            <person name="Shinohara A."/>
            <person name="Yoshida Y."/>
            <person name="Fujiwara M."/>
            <person name="Mori M."/>
            <person name="Tomita M."/>
            <person name="Arakawa K."/>
        </authorList>
    </citation>
    <scope>NUCLEOTIDE SEQUENCE [LARGE SCALE GENOMIC DNA]</scope>
</reference>
<dbReference type="OrthoDB" id="6366218at2759"/>
<evidence type="ECO:0000313" key="10">
    <source>
        <dbReference type="EMBL" id="GBL93461.1"/>
    </source>
</evidence>
<feature type="transmembrane region" description="Helical" evidence="8">
    <location>
        <begin position="2307"/>
        <end position="2330"/>
    </location>
</feature>
<gene>
    <name evidence="10" type="primary">Grm7_0</name>
    <name evidence="10" type="ORF">AVEN_59665_1</name>
</gene>
<feature type="region of interest" description="Disordered" evidence="7">
    <location>
        <begin position="2480"/>
        <end position="2515"/>
    </location>
</feature>
<name>A0A4Y2BMK9_ARAVE</name>
<evidence type="ECO:0000313" key="11">
    <source>
        <dbReference type="Proteomes" id="UP000499080"/>
    </source>
</evidence>
<dbReference type="PRINTS" id="PR00248">
    <property type="entry name" value="GPCRMGR"/>
</dbReference>
<protein>
    <submittedName>
        <fullName evidence="10">Metabotropic glutamate receptor 7</fullName>
    </submittedName>
</protein>
<dbReference type="InterPro" id="IPR017978">
    <property type="entry name" value="GPCR_3_C"/>
</dbReference>
<dbReference type="EMBL" id="BGPR01000094">
    <property type="protein sequence ID" value="GBL93461.1"/>
    <property type="molecule type" value="Genomic_DNA"/>
</dbReference>
<evidence type="ECO:0000259" key="9">
    <source>
        <dbReference type="PROSITE" id="PS50259"/>
    </source>
</evidence>
<evidence type="ECO:0000256" key="8">
    <source>
        <dbReference type="SAM" id="Phobius"/>
    </source>
</evidence>
<comment type="caution">
    <text evidence="10">The sequence shown here is derived from an EMBL/GenBank/DDBJ whole genome shotgun (WGS) entry which is preliminary data.</text>
</comment>
<proteinExistence type="predicted"/>
<keyword evidence="6" id="KW-0325">Glycoprotein</keyword>
<dbReference type="GO" id="GO:0004930">
    <property type="term" value="F:G protein-coupled receptor activity"/>
    <property type="evidence" value="ECO:0007669"/>
    <property type="project" value="InterPro"/>
</dbReference>